<sequence length="520" mass="57230">MKIFIKKYASLLLLPGMLLVNACDDFGDVNVNPNAISTPTPDYIFSKSLYDGTAVLANHASLLLGNMQYTTSYNDVAGFGSKYVAAQQLRSSSVFTDSYPNQINEITEVINAVQDEPANVNKLSIARIWRVFCYSRLTDVYGDIPYIEGAQGYIQGIYQPKYTPQSEIYADMLKELQEATAALNSSDVSFGVADVIYGGNTDQWKKFGYSLMLRLGMHLTEVSNSTAEEWVKRAIAGGVILQDADIAAIRNYNATGQTITRNPIAYSLFQSDYIAGNGRTNPEGGKYQETFIDSLQANDDPRLPILSIVWVDGTPNNDPDIQQGMADDINGSAPANFGDLSEPNPATVLLQSGLQLIFTTQEVNFLLAEAALRGWYSGTPADLYEDGIRAGMRQWQIAVGAAGAIGSQDVDDYVAAHPLVTTGDVDSQLEQIYTQFWMGAFPDATEVYNVYRRLGYPALTPNNYGGNATGNQLIRRFMYPTSEQSLNTTSYNEAVQRQISENGWVTDNLNGHVWWDVNGR</sequence>
<feature type="signal peptide" evidence="1">
    <location>
        <begin position="1"/>
        <end position="22"/>
    </location>
</feature>
<dbReference type="EMBL" id="JAHESE010000004">
    <property type="protein sequence ID" value="MBT1707862.1"/>
    <property type="molecule type" value="Genomic_DNA"/>
</dbReference>
<dbReference type="Gene3D" id="1.25.40.390">
    <property type="match status" value="1"/>
</dbReference>
<gene>
    <name evidence="2" type="ORF">KK062_06505</name>
</gene>
<accession>A0AAP2GUR1</accession>
<evidence type="ECO:0000313" key="2">
    <source>
        <dbReference type="EMBL" id="MBT1707862.1"/>
    </source>
</evidence>
<name>A0AAP2GUR1_9BACT</name>
<comment type="caution">
    <text evidence="2">The sequence shown here is derived from an EMBL/GenBank/DDBJ whole genome shotgun (WGS) entry which is preliminary data.</text>
</comment>
<dbReference type="SUPFAM" id="SSF48452">
    <property type="entry name" value="TPR-like"/>
    <property type="match status" value="1"/>
</dbReference>
<protein>
    <submittedName>
        <fullName evidence="2">SusD/RagB family nutrient-binding outer membrane lipoprotein</fullName>
    </submittedName>
</protein>
<evidence type="ECO:0000256" key="1">
    <source>
        <dbReference type="SAM" id="SignalP"/>
    </source>
</evidence>
<dbReference type="AlphaFoldDB" id="A0AAP2GUR1"/>
<keyword evidence="3" id="KW-1185">Reference proteome</keyword>
<dbReference type="Pfam" id="PF12771">
    <property type="entry name" value="SusD-like_2"/>
    <property type="match status" value="1"/>
</dbReference>
<evidence type="ECO:0000313" key="3">
    <source>
        <dbReference type="Proteomes" id="UP001319080"/>
    </source>
</evidence>
<dbReference type="Proteomes" id="UP001319080">
    <property type="component" value="Unassembled WGS sequence"/>
</dbReference>
<dbReference type="RefSeq" id="WP_254083454.1">
    <property type="nucleotide sequence ID" value="NZ_JAHESE010000004.1"/>
</dbReference>
<feature type="chain" id="PRO_5042889914" evidence="1">
    <location>
        <begin position="23"/>
        <end position="520"/>
    </location>
</feature>
<reference evidence="2 3" key="1">
    <citation type="submission" date="2021-05" db="EMBL/GenBank/DDBJ databases">
        <title>A Polyphasic approach of four new species of the genus Ohtaekwangia: Ohtaekwangia histidinii sp. nov., Ohtaekwangia cretensis sp. nov., Ohtaekwangia indiensis sp. nov., Ohtaekwangia reichenbachii sp. nov. from diverse environment.</title>
        <authorList>
            <person name="Octaviana S."/>
        </authorList>
    </citation>
    <scope>NUCLEOTIDE SEQUENCE [LARGE SCALE GENOMIC DNA]</scope>
    <source>
        <strain evidence="2 3">PWU5</strain>
    </source>
</reference>
<keyword evidence="2" id="KW-0449">Lipoprotein</keyword>
<organism evidence="2 3">
    <name type="scientific">Dawidia cretensis</name>
    <dbReference type="NCBI Taxonomy" id="2782350"/>
    <lineage>
        <taxon>Bacteria</taxon>
        <taxon>Pseudomonadati</taxon>
        <taxon>Bacteroidota</taxon>
        <taxon>Cytophagia</taxon>
        <taxon>Cytophagales</taxon>
        <taxon>Chryseotaleaceae</taxon>
        <taxon>Dawidia</taxon>
    </lineage>
</organism>
<keyword evidence="1" id="KW-0732">Signal</keyword>
<proteinExistence type="predicted"/>
<dbReference type="InterPro" id="IPR041662">
    <property type="entry name" value="SusD-like_2"/>
</dbReference>
<dbReference type="InterPro" id="IPR011990">
    <property type="entry name" value="TPR-like_helical_dom_sf"/>
</dbReference>